<feature type="domain" description="C2H2-type" evidence="8">
    <location>
        <begin position="8"/>
        <end position="35"/>
    </location>
</feature>
<gene>
    <name evidence="10 11" type="primary">BC025920</name>
</gene>
<dbReference type="PROSITE" id="PS50157">
    <property type="entry name" value="ZINC_FINGER_C2H2_2"/>
    <property type="match status" value="3"/>
</dbReference>
<dbReference type="Ensembl" id="ENSMUST00000121138.2">
    <property type="protein sequence ID" value="ENSMUSP00000113598.2"/>
    <property type="gene ID" value="ENSMUSG00000074862.12"/>
</dbReference>
<dbReference type="InterPro" id="IPR013087">
    <property type="entry name" value="Znf_C2H2_type"/>
</dbReference>
<dbReference type="OMA" id="FHHVEED"/>
<dbReference type="GeneTree" id="ENSGT00940000162830"/>
<sequence>MHAGVKPHARAQCCRAFSFSASLNIHMRTHIRERLYRCQQCGKAFTSQSSLQEHIRMHSREKPQTCELCDKAFSPFQYFQKHLRLHREERPACAAGVRAASVGKPVILPSPSAHVRTRTGERPIPSRT</sequence>
<dbReference type="PROSITE" id="PS00028">
    <property type="entry name" value="ZINC_FINGER_C2H2_1"/>
    <property type="match status" value="2"/>
</dbReference>
<keyword evidence="12" id="KW-1185">Reference proteome</keyword>
<dbReference type="AlphaFoldDB" id="Q3US60"/>
<evidence type="ECO:0000256" key="1">
    <source>
        <dbReference type="ARBA" id="ARBA00022723"/>
    </source>
</evidence>
<evidence type="ECO:0000256" key="3">
    <source>
        <dbReference type="ARBA" id="ARBA00022771"/>
    </source>
</evidence>
<dbReference type="InterPro" id="IPR050826">
    <property type="entry name" value="Krueppel_C2H2_ZnFinger"/>
</dbReference>
<feature type="region of interest" description="Disordered" evidence="7">
    <location>
        <begin position="108"/>
        <end position="128"/>
    </location>
</feature>
<feature type="domain" description="C2H2-type" evidence="8">
    <location>
        <begin position="64"/>
        <end position="91"/>
    </location>
</feature>
<evidence type="ECO:0000256" key="2">
    <source>
        <dbReference type="ARBA" id="ARBA00022737"/>
    </source>
</evidence>
<evidence type="ECO:0000313" key="9">
    <source>
        <dbReference type="EMBL" id="BAE24475.1"/>
    </source>
</evidence>
<organism evidence="9">
    <name type="scientific">Mus musculus</name>
    <name type="common">Mouse</name>
    <dbReference type="NCBI Taxonomy" id="10090"/>
    <lineage>
        <taxon>Eukaryota</taxon>
        <taxon>Metazoa</taxon>
        <taxon>Chordata</taxon>
        <taxon>Craniata</taxon>
        <taxon>Vertebrata</taxon>
        <taxon>Euteleostomi</taxon>
        <taxon>Mammalia</taxon>
        <taxon>Eutheria</taxon>
        <taxon>Euarchontoglires</taxon>
        <taxon>Glires</taxon>
        <taxon>Rodentia</taxon>
        <taxon>Myomorpha</taxon>
        <taxon>Muroidea</taxon>
        <taxon>Muridae</taxon>
        <taxon>Murinae</taxon>
        <taxon>Mus</taxon>
        <taxon>Mus</taxon>
    </lineage>
</organism>
<dbReference type="SMART" id="SM00355">
    <property type="entry name" value="ZnF_C2H2"/>
    <property type="match status" value="3"/>
</dbReference>
<reference evidence="9" key="4">
    <citation type="journal article" date="2001" name="Nature">
        <title>Functional annotation of a full-length mouse cDNA collection.</title>
        <authorList>
            <consortium name="The RIKEN Genome Exploration Research Group Phase II Team and the FANTOM Consortium"/>
        </authorList>
    </citation>
    <scope>NUCLEOTIDE SEQUENCE</scope>
    <source>
        <strain evidence="9">C57BL/6J</strain>
        <tissue evidence="9">Head</tissue>
    </source>
</reference>
<dbReference type="Bgee" id="ENSMUSG00000074862">
    <property type="expression patterns" value="Expressed in cortical plate and 134 other cell types or tissues"/>
</dbReference>
<dbReference type="VEuPathDB" id="HostDB:ENSMUSG00000074862"/>
<reference evidence="9" key="1">
    <citation type="journal article" date="1999" name="Methods Enzymol.">
        <title>High-efficiency full-length cDNA cloning.</title>
        <authorList>
            <person name="Carninci P."/>
            <person name="Hayashizaki Y."/>
        </authorList>
    </citation>
    <scope>NUCLEOTIDE SEQUENCE</scope>
    <source>
        <strain evidence="9">C57BL/6J</strain>
        <tissue evidence="9">Head</tissue>
    </source>
</reference>
<reference evidence="9" key="3">
    <citation type="journal article" date="2000" name="Genome Res.">
        <title>RIKEN integrated sequence analysis (RISA) system--384-format sequencing pipeline with 384 multicapillary sequencer.</title>
        <authorList>
            <person name="Shibata K."/>
            <person name="Itoh M."/>
            <person name="Aizawa K."/>
            <person name="Nagaoka S."/>
            <person name="Sasaki N."/>
            <person name="Carninci P."/>
            <person name="Konno H."/>
            <person name="Akiyama J."/>
            <person name="Nishi K."/>
            <person name="Kitsunai T."/>
            <person name="Tashiro H."/>
            <person name="Itoh M."/>
            <person name="Sumi N."/>
            <person name="Ishii Y."/>
            <person name="Nakamura S."/>
            <person name="Hazama M."/>
            <person name="Nishine T."/>
            <person name="Harada A."/>
            <person name="Yamamoto R."/>
            <person name="Matsumoto H."/>
            <person name="Sakaguchi S."/>
            <person name="Ikegami T."/>
            <person name="Kashiwagi K."/>
            <person name="Fujiwake S."/>
            <person name="Inoue K."/>
            <person name="Togawa Y."/>
            <person name="Izawa M."/>
            <person name="Ohara E."/>
            <person name="Watahiki M."/>
            <person name="Yoneda Y."/>
            <person name="Ishikawa T."/>
            <person name="Ozawa K."/>
            <person name="Tanaka T."/>
            <person name="Matsuura S."/>
            <person name="Kawai J."/>
            <person name="Okazaki Y."/>
            <person name="Muramatsu M."/>
            <person name="Inoue Y."/>
            <person name="Kira A."/>
            <person name="Hayashizaki Y."/>
        </authorList>
    </citation>
    <scope>NUCLEOTIDE SEQUENCE</scope>
    <source>
        <strain evidence="9">C57BL/6J</strain>
        <tissue evidence="9">Head</tissue>
    </source>
</reference>
<keyword evidence="2" id="KW-0677">Repeat</keyword>
<protein>
    <submittedName>
        <fullName evidence="10">cDNA sequence BC025920</fullName>
    </submittedName>
</protein>
<dbReference type="OrthoDB" id="8922241at2759"/>
<reference evidence="10" key="10">
    <citation type="journal article" date="2011" name="PLoS Biol.">
        <title>Modernizing reference genome assemblies.</title>
        <authorList>
            <person name="Church D.M."/>
            <person name="Schneider V.A."/>
            <person name="Graves T."/>
            <person name="Auger K."/>
            <person name="Cunningham F."/>
            <person name="Bouk N."/>
            <person name="Chen H.C."/>
            <person name="Agarwala R."/>
            <person name="McLaren W.M."/>
            <person name="Ritchie G.R."/>
            <person name="Albracht D."/>
            <person name="Kremitzki M."/>
            <person name="Rock S."/>
            <person name="Kotkiewicz H."/>
            <person name="Kremitzki C."/>
            <person name="Wollam A."/>
            <person name="Trani L."/>
            <person name="Fulton L."/>
            <person name="Fulton R."/>
            <person name="Matthews L."/>
            <person name="Whitehead S."/>
            <person name="Chow W."/>
            <person name="Torrance J."/>
            <person name="Dunn M."/>
            <person name="Harden G."/>
            <person name="Threadgold G."/>
            <person name="Wood J."/>
            <person name="Collins J."/>
            <person name="Heath P."/>
            <person name="Griffiths G."/>
            <person name="Pelan S."/>
            <person name="Grafham D."/>
            <person name="Eichler E.E."/>
            <person name="Weinstock G."/>
            <person name="Mardis E.R."/>
            <person name="Wilson R.K."/>
            <person name="Howe K."/>
            <person name="Flicek P."/>
            <person name="Hubbard T."/>
        </authorList>
    </citation>
    <scope>NUCLEOTIDE SEQUENCE [LARGE SCALE GENOMIC DNA]</scope>
    <source>
        <strain evidence="10">C57BL/6J</strain>
    </source>
</reference>
<reference evidence="10 12" key="9">
    <citation type="journal article" date="2009" name="PLoS Biol.">
        <title>Lineage-specific biology revealed by a finished genome assembly of the mouse.</title>
        <authorList>
            <consortium name="Mouse Genome Sequencing Consortium"/>
            <person name="Church D.M."/>
            <person name="Goodstadt L."/>
            <person name="Hillier L.W."/>
            <person name="Zody M.C."/>
            <person name="Goldstein S."/>
            <person name="She X."/>
            <person name="Bult C.J."/>
            <person name="Agarwala R."/>
            <person name="Cherry J.L."/>
            <person name="DiCuccio M."/>
            <person name="Hlavina W."/>
            <person name="Kapustin Y."/>
            <person name="Meric P."/>
            <person name="Maglott D."/>
            <person name="Birtle Z."/>
            <person name="Marques A.C."/>
            <person name="Graves T."/>
            <person name="Zhou S."/>
            <person name="Teague B."/>
            <person name="Potamousis K."/>
            <person name="Churas C."/>
            <person name="Place M."/>
            <person name="Herschleb J."/>
            <person name="Runnheim R."/>
            <person name="Forrest D."/>
            <person name="Amos-Landgraf J."/>
            <person name="Schwartz D.C."/>
            <person name="Cheng Z."/>
            <person name="Lindblad-Toh K."/>
            <person name="Eichler E.E."/>
            <person name="Ponting C.P."/>
        </authorList>
    </citation>
    <scope>NUCLEOTIDE SEQUENCE [LARGE SCALE GENOMIC DNA]</scope>
    <source>
        <strain evidence="10 12">C57BL/6J</strain>
    </source>
</reference>
<keyword evidence="1" id="KW-0479">Metal-binding</keyword>
<dbReference type="SUPFAM" id="SSF57667">
    <property type="entry name" value="beta-beta-alpha zinc fingers"/>
    <property type="match status" value="2"/>
</dbReference>
<dbReference type="PANTHER" id="PTHR24377">
    <property type="entry name" value="IP01015P-RELATED"/>
    <property type="match status" value="1"/>
</dbReference>
<dbReference type="SMR" id="Q3US60"/>
<evidence type="ECO:0000256" key="4">
    <source>
        <dbReference type="ARBA" id="ARBA00022833"/>
    </source>
</evidence>
<evidence type="ECO:0000313" key="10">
    <source>
        <dbReference type="Ensembl" id="ENSMUSP00000097041.4"/>
    </source>
</evidence>
<dbReference type="FunFam" id="3.30.160.60:FF:000446">
    <property type="entry name" value="Zinc finger protein"/>
    <property type="match status" value="1"/>
</dbReference>
<dbReference type="PaxDb" id="10090-ENSMUSP00000097041"/>
<reference evidence="9" key="6">
    <citation type="submission" date="2004-03" db="EMBL/GenBank/DDBJ databases">
        <authorList>
            <person name="Arakawa T."/>
            <person name="Carninci P."/>
            <person name="Fukuda S."/>
            <person name="Hashizume W."/>
            <person name="Hayashida K."/>
            <person name="Hori F."/>
            <person name="Iida J."/>
            <person name="Imamura K."/>
            <person name="Imotani K."/>
            <person name="Itoh M."/>
            <person name="Kanagawa S."/>
            <person name="Kawai J."/>
            <person name="Kojima M."/>
            <person name="Konno H."/>
            <person name="Murata M."/>
            <person name="Nakamura M."/>
            <person name="Ninomiya N."/>
            <person name="Nishiyori H."/>
            <person name="Nomura K."/>
            <person name="Ohno M."/>
            <person name="Sakazume N."/>
            <person name="Sano H."/>
            <person name="Sasaki D."/>
            <person name="Shibata K."/>
            <person name="Shiraki T."/>
            <person name="Tagami M."/>
            <person name="Tagami Y."/>
            <person name="Waki K."/>
            <person name="Watahiki A."/>
            <person name="Muramatsu M."/>
            <person name="Hayashizaki Y."/>
        </authorList>
    </citation>
    <scope>NUCLEOTIDE SEQUENCE</scope>
    <source>
        <strain evidence="9">C57BL/6J</strain>
        <tissue evidence="9">Head</tissue>
    </source>
</reference>
<name>Q3US60_MOUSE</name>
<keyword evidence="4" id="KW-0862">Zinc</keyword>
<dbReference type="Gene3D" id="3.30.160.60">
    <property type="entry name" value="Classic Zinc Finger"/>
    <property type="match status" value="3"/>
</dbReference>
<evidence type="ECO:0000256" key="5">
    <source>
        <dbReference type="ARBA" id="ARBA00023242"/>
    </source>
</evidence>
<evidence type="ECO:0000256" key="7">
    <source>
        <dbReference type="SAM" id="MobiDB-lite"/>
    </source>
</evidence>
<dbReference type="EMBL" id="AK140772">
    <property type="protein sequence ID" value="BAE24475.1"/>
    <property type="molecule type" value="mRNA"/>
</dbReference>
<dbReference type="STRING" id="10090.ENSMUSP00000097041"/>
<reference evidence="9" key="7">
    <citation type="journal article" date="2005" name="Science">
        <title>The Transcriptional Landscape of the Mammalian Genome.</title>
        <authorList>
            <consortium name="The FANTOM Consortium"/>
            <consortium name="Riken Genome Exploration Research Group and Genome Science Group (Genome Network Project Core Group)"/>
        </authorList>
    </citation>
    <scope>NUCLEOTIDE SEQUENCE</scope>
    <source>
        <strain evidence="9">C57BL/6J</strain>
        <tissue evidence="9">Head</tissue>
    </source>
</reference>
<dbReference type="GO" id="GO:0008270">
    <property type="term" value="F:zinc ion binding"/>
    <property type="evidence" value="ECO:0007669"/>
    <property type="project" value="UniProtKB-KW"/>
</dbReference>
<keyword evidence="5" id="KW-0539">Nucleus</keyword>
<reference evidence="10" key="11">
    <citation type="submission" date="2025-05" db="UniProtKB">
        <authorList>
            <consortium name="Ensembl"/>
        </authorList>
    </citation>
    <scope>IDENTIFICATION</scope>
    <source>
        <strain evidence="10">C57BL/6J</strain>
    </source>
</reference>
<reference evidence="9" key="5">
    <citation type="journal article" date="2002" name="Nature">
        <title>Analysis of the mouse transcriptome based on functional annotation of 60,770 full-length cDNAs.</title>
        <authorList>
            <consortium name="The FANTOM Consortium and the RIKEN Genome Exploration Research Group Phase I and II Team"/>
        </authorList>
    </citation>
    <scope>NUCLEOTIDE SEQUENCE</scope>
    <source>
        <strain evidence="9">C57BL/6J</strain>
        <tissue evidence="9">Head</tissue>
    </source>
</reference>
<accession>Q3US60</accession>
<dbReference type="Ensembl" id="ENSMUST00000119492.2">
    <property type="protein sequence ID" value="ENSMUSP00000113938.2"/>
    <property type="gene ID" value="ENSMUSG00000074862.12"/>
</dbReference>
<dbReference type="AGR" id="MGI:2670983"/>
<reference evidence="9" key="2">
    <citation type="journal article" date="2000" name="Genome Res.">
        <title>Normalization and subtraction of cap-trapper-selected cDNAs to prepare full-length cDNA libraries for rapid discovery of new genes.</title>
        <authorList>
            <person name="Carninci P."/>
            <person name="Shibata Y."/>
            <person name="Hayatsu N."/>
            <person name="Sugahara Y."/>
            <person name="Shibata K."/>
            <person name="Itoh M."/>
            <person name="Konno H."/>
            <person name="Okazaki Y."/>
            <person name="Muramatsu M."/>
            <person name="Hayashizaki Y."/>
        </authorList>
    </citation>
    <scope>NUCLEOTIDE SEQUENCE</scope>
    <source>
        <strain evidence="9">C57BL/6J</strain>
        <tissue evidence="9">Head</tissue>
    </source>
</reference>
<dbReference type="Ensembl" id="ENSMUST00000099442.4">
    <property type="protein sequence ID" value="ENSMUSP00000097041.4"/>
    <property type="gene ID" value="ENSMUSG00000074862.12"/>
</dbReference>
<feature type="domain" description="C2H2-type" evidence="8">
    <location>
        <begin position="36"/>
        <end position="63"/>
    </location>
</feature>
<dbReference type="HOGENOM" id="CLU_002678_2_1_1"/>
<dbReference type="eggNOG" id="KOG1721">
    <property type="taxonomic scope" value="Eukaryota"/>
</dbReference>
<dbReference type="Proteomes" id="UP000000589">
    <property type="component" value="Chromosome 10"/>
</dbReference>
<dbReference type="Antibodypedia" id="10862">
    <property type="antibodies" value="54 antibodies from 15 providers"/>
</dbReference>
<dbReference type="InterPro" id="IPR036236">
    <property type="entry name" value="Znf_C2H2_sf"/>
</dbReference>
<keyword evidence="3 6" id="KW-0863">Zinc-finger</keyword>
<evidence type="ECO:0000313" key="11">
    <source>
        <dbReference type="MGI" id="MGI:2670983"/>
    </source>
</evidence>
<evidence type="ECO:0000313" key="12">
    <source>
        <dbReference type="Proteomes" id="UP000000589"/>
    </source>
</evidence>
<dbReference type="MGI" id="MGI:2670983">
    <property type="gene designation" value="BC025920"/>
</dbReference>
<reference evidence="9" key="8">
    <citation type="journal article" date="2005" name="Science">
        <title>Antisense Transcription in the Mammalian Transcriptome.</title>
        <authorList>
            <consortium name="RIKEN Genome Exploration Research Group and Genome Science Group (Genome Network Project Core Group) and the FANTOM Consortium"/>
        </authorList>
    </citation>
    <scope>NUCLEOTIDE SEQUENCE</scope>
    <source>
        <strain evidence="9">C57BL/6J</strain>
        <tissue evidence="9">Head</tissue>
    </source>
</reference>
<dbReference type="Ensembl" id="ENSMUST00000119753.8">
    <property type="protein sequence ID" value="ENSMUSP00000113471.2"/>
    <property type="gene ID" value="ENSMUSG00000074862.12"/>
</dbReference>
<evidence type="ECO:0000259" key="8">
    <source>
        <dbReference type="PROSITE" id="PS50157"/>
    </source>
</evidence>
<evidence type="ECO:0000256" key="6">
    <source>
        <dbReference type="PROSITE-ProRule" id="PRU00042"/>
    </source>
</evidence>
<dbReference type="Pfam" id="PF00096">
    <property type="entry name" value="zf-C2H2"/>
    <property type="match status" value="2"/>
</dbReference>
<proteinExistence type="evidence at transcript level"/>
<dbReference type="FunFam" id="3.30.160.60:FF:000184">
    <property type="entry name" value="Zinc finger protein 333"/>
    <property type="match status" value="1"/>
</dbReference>